<gene>
    <name evidence="2" type="ORF">EIY87_16820</name>
</gene>
<reference evidence="2 3" key="1">
    <citation type="submission" date="2018-12" db="EMBL/GenBank/DDBJ databases">
        <title>Amycolatopsis eburnea sp. nov. actinomycete associate with arbuscular mycorrhiza fungal spore.</title>
        <authorList>
            <person name="Lumyong S."/>
            <person name="Chaiya L."/>
        </authorList>
    </citation>
    <scope>NUCLEOTIDE SEQUENCE [LARGE SCALE GENOMIC DNA]</scope>
    <source>
        <strain evidence="2 3">GLM-1</strain>
    </source>
</reference>
<protein>
    <submittedName>
        <fullName evidence="2">Uncharacterized protein</fullName>
    </submittedName>
</protein>
<accession>A0A3R9DYA3</accession>
<dbReference type="Proteomes" id="UP000267081">
    <property type="component" value="Unassembled WGS sequence"/>
</dbReference>
<dbReference type="RefSeq" id="WP_125308963.1">
    <property type="nucleotide sequence ID" value="NZ_RSEC01000036.1"/>
</dbReference>
<name>A0A3R9DYA3_9PSEU</name>
<feature type="chain" id="PRO_5018747778" evidence="1">
    <location>
        <begin position="35"/>
        <end position="275"/>
    </location>
</feature>
<keyword evidence="1" id="KW-0732">Signal</keyword>
<dbReference type="AlphaFoldDB" id="A0A3R9DYA3"/>
<dbReference type="OrthoDB" id="3603753at2"/>
<proteinExistence type="predicted"/>
<dbReference type="EMBL" id="RSEC01000036">
    <property type="protein sequence ID" value="RSD19897.1"/>
    <property type="molecule type" value="Genomic_DNA"/>
</dbReference>
<evidence type="ECO:0000313" key="2">
    <source>
        <dbReference type="EMBL" id="RSD19897.1"/>
    </source>
</evidence>
<sequence length="275" mass="27468">MGKHSRRKSGYLPKVAAGAAPVALFFATPAAALASPTDITLPLNGIALPVDHQHAGTLDGDGLTAGRRDAVTKRIGEAQFLADVGEAAGAGTSGAFATRTGRQDVRVGQVAAAAGDEQRLAGSAAPARLGTSDSAHHGVWLGNGVDVLSEHAEQVDSGLSHSGRFAGDLTGGLAVRRSSGQAVDLGRFGAVGTSSEQHASGQFAGDLDLGQKHELGGQLGPAEGLVKVSHDLSSGSISGDLGVDHVVAVQGGAATVRGTLTPSFSGSLFDHPLNP</sequence>
<evidence type="ECO:0000256" key="1">
    <source>
        <dbReference type="SAM" id="SignalP"/>
    </source>
</evidence>
<organism evidence="2 3">
    <name type="scientific">Amycolatopsis eburnea</name>
    <dbReference type="NCBI Taxonomy" id="2267691"/>
    <lineage>
        <taxon>Bacteria</taxon>
        <taxon>Bacillati</taxon>
        <taxon>Actinomycetota</taxon>
        <taxon>Actinomycetes</taxon>
        <taxon>Pseudonocardiales</taxon>
        <taxon>Pseudonocardiaceae</taxon>
        <taxon>Amycolatopsis</taxon>
    </lineage>
</organism>
<evidence type="ECO:0000313" key="3">
    <source>
        <dbReference type="Proteomes" id="UP000267081"/>
    </source>
</evidence>
<feature type="signal peptide" evidence="1">
    <location>
        <begin position="1"/>
        <end position="34"/>
    </location>
</feature>
<keyword evidence="3" id="KW-1185">Reference proteome</keyword>
<comment type="caution">
    <text evidence="2">The sequence shown here is derived from an EMBL/GenBank/DDBJ whole genome shotgun (WGS) entry which is preliminary data.</text>
</comment>